<evidence type="ECO:0000313" key="3">
    <source>
        <dbReference type="EMBL" id="CAF4475379.1"/>
    </source>
</evidence>
<evidence type="ECO:0000313" key="2">
    <source>
        <dbReference type="EMBL" id="CAF3478372.1"/>
    </source>
</evidence>
<proteinExistence type="predicted"/>
<sequence length="167" mass="18789">MNATKVFAESTNHEESMHVTAQPTNAGILNTFKMLPGEKFVKQWDVARCCNSNCFGRHAITLTDSRLLSRSEACSWLGCLCGCCCDHPHIDSTINLQNIAQIRTFSGTTCYLWIFRIWNCDICCVPNALDVRGSFGSELIYVDRKEEFDVQATIPLTIAKNESKRND</sequence>
<evidence type="ECO:0000313" key="1">
    <source>
        <dbReference type="EMBL" id="CAF3413593.1"/>
    </source>
</evidence>
<comment type="caution">
    <text evidence="2">The sequence shown here is derived from an EMBL/GenBank/DDBJ whole genome shotgun (WGS) entry which is preliminary data.</text>
</comment>
<gene>
    <name evidence="2" type="ORF">FME351_LOCUS15318</name>
    <name evidence="1" type="ORF">GRG538_LOCUS11143</name>
    <name evidence="4" type="ORF">QYT958_LOCUS9072</name>
    <name evidence="3" type="ORF">TSG867_LOCUS18999</name>
</gene>
<protein>
    <submittedName>
        <fullName evidence="2">Uncharacterized protein</fullName>
    </submittedName>
</protein>
<dbReference type="EMBL" id="CAJNYT010001474">
    <property type="protein sequence ID" value="CAF3413593.1"/>
    <property type="molecule type" value="Genomic_DNA"/>
</dbReference>
<dbReference type="EMBL" id="CAJOBR010000940">
    <property type="protein sequence ID" value="CAF4562411.1"/>
    <property type="molecule type" value="Genomic_DNA"/>
</dbReference>
<accession>A0A818FND8</accession>
<dbReference type="EMBL" id="CAJOBQ010001301">
    <property type="protein sequence ID" value="CAF4475379.1"/>
    <property type="molecule type" value="Genomic_DNA"/>
</dbReference>
<evidence type="ECO:0000313" key="5">
    <source>
        <dbReference type="Proteomes" id="UP000663869"/>
    </source>
</evidence>
<evidence type="ECO:0000313" key="4">
    <source>
        <dbReference type="EMBL" id="CAF4562411.1"/>
    </source>
</evidence>
<reference evidence="2" key="1">
    <citation type="submission" date="2021-02" db="EMBL/GenBank/DDBJ databases">
        <authorList>
            <person name="Nowell W R."/>
        </authorList>
    </citation>
    <scope>NUCLEOTIDE SEQUENCE</scope>
</reference>
<name>A0A818FND8_9BILA</name>
<dbReference type="AlphaFoldDB" id="A0A818FND8"/>
<dbReference type="Proteomes" id="UP000663848">
    <property type="component" value="Unassembled WGS sequence"/>
</dbReference>
<dbReference type="EMBL" id="CAJNYU010001906">
    <property type="protein sequence ID" value="CAF3478372.1"/>
    <property type="molecule type" value="Genomic_DNA"/>
</dbReference>
<dbReference type="Proteomes" id="UP000663862">
    <property type="component" value="Unassembled WGS sequence"/>
</dbReference>
<organism evidence="2 5">
    <name type="scientific">Rotaria socialis</name>
    <dbReference type="NCBI Taxonomy" id="392032"/>
    <lineage>
        <taxon>Eukaryota</taxon>
        <taxon>Metazoa</taxon>
        <taxon>Spiralia</taxon>
        <taxon>Gnathifera</taxon>
        <taxon>Rotifera</taxon>
        <taxon>Eurotatoria</taxon>
        <taxon>Bdelloidea</taxon>
        <taxon>Philodinida</taxon>
        <taxon>Philodinidae</taxon>
        <taxon>Rotaria</taxon>
    </lineage>
</organism>
<dbReference type="Proteomes" id="UP000663872">
    <property type="component" value="Unassembled WGS sequence"/>
</dbReference>
<dbReference type="Proteomes" id="UP000663869">
    <property type="component" value="Unassembled WGS sequence"/>
</dbReference>